<dbReference type="KEGG" id="rlc:K227x_38370"/>
<evidence type="ECO:0000313" key="3">
    <source>
        <dbReference type="Proteomes" id="UP000318538"/>
    </source>
</evidence>
<evidence type="ECO:0000256" key="1">
    <source>
        <dbReference type="SAM" id="MobiDB-lite"/>
    </source>
</evidence>
<feature type="compositionally biased region" description="Polar residues" evidence="1">
    <location>
        <begin position="323"/>
        <end position="333"/>
    </location>
</feature>
<dbReference type="EMBL" id="CP036525">
    <property type="protein sequence ID" value="QDT05437.1"/>
    <property type="molecule type" value="Genomic_DNA"/>
</dbReference>
<gene>
    <name evidence="2" type="ORF">K227x_38370</name>
</gene>
<organism evidence="2 3">
    <name type="scientific">Rubripirellula lacrimiformis</name>
    <dbReference type="NCBI Taxonomy" id="1930273"/>
    <lineage>
        <taxon>Bacteria</taxon>
        <taxon>Pseudomonadati</taxon>
        <taxon>Planctomycetota</taxon>
        <taxon>Planctomycetia</taxon>
        <taxon>Pirellulales</taxon>
        <taxon>Pirellulaceae</taxon>
        <taxon>Rubripirellula</taxon>
    </lineage>
</organism>
<dbReference type="InterPro" id="IPR023296">
    <property type="entry name" value="Glyco_hydro_beta-prop_sf"/>
</dbReference>
<sequence length="464" mass="51947">MATSVSLRLGSWLAVLVAGTAMAIQPFQIQIVDASNQWPVPMVELETVHHCKFVSDNAGLIAMDLPELMGTETWFHVRGHGYSVPADGFGYRGVRATPQPGHSITIEVNRSLPAQRLGRLTGAGIFGESQKLGLRSDWTEQRILGCDSVQTSPYGGKLFWAWGDTRLANYPLGRFHMISATTDRQPLGSFEPPIALHYDYRTDDDGVPDNVAEMPGDGPTWLFGLVTLKDETGGTRLGATYSKIKPPLAEYEKGLCLWNDDTQQFDRHRVIWRKSEQTPTPPPMPGGHATPWTDQDGQPWVLFGDPFPTLKCRPTLKDWSSPDRWQTLSTPDHVTTADRDETDGATEIPTKITPHRGSIAWNEFKQRWVTIFTQKYGGPSFLGEIWYAESDSPMGPWGNAIKVVTHDHYTFYNPQLHPEFTPAGSPILLFEGTYTSTFSQASDSTPRHDYNQVLYRLDLDQLNR</sequence>
<keyword evidence="3" id="KW-1185">Reference proteome</keyword>
<feature type="region of interest" description="Disordered" evidence="1">
    <location>
        <begin position="323"/>
        <end position="347"/>
    </location>
</feature>
<evidence type="ECO:0008006" key="4">
    <source>
        <dbReference type="Google" id="ProtNLM"/>
    </source>
</evidence>
<dbReference type="Proteomes" id="UP000318538">
    <property type="component" value="Chromosome"/>
</dbReference>
<reference evidence="2 3" key="1">
    <citation type="submission" date="2019-02" db="EMBL/GenBank/DDBJ databases">
        <title>Deep-cultivation of Planctomycetes and their phenomic and genomic characterization uncovers novel biology.</title>
        <authorList>
            <person name="Wiegand S."/>
            <person name="Jogler M."/>
            <person name="Boedeker C."/>
            <person name="Pinto D."/>
            <person name="Vollmers J."/>
            <person name="Rivas-Marin E."/>
            <person name="Kohn T."/>
            <person name="Peeters S.H."/>
            <person name="Heuer A."/>
            <person name="Rast P."/>
            <person name="Oberbeckmann S."/>
            <person name="Bunk B."/>
            <person name="Jeske O."/>
            <person name="Meyerdierks A."/>
            <person name="Storesund J.E."/>
            <person name="Kallscheuer N."/>
            <person name="Luecker S."/>
            <person name="Lage O.M."/>
            <person name="Pohl T."/>
            <person name="Merkel B.J."/>
            <person name="Hornburger P."/>
            <person name="Mueller R.-W."/>
            <person name="Bruemmer F."/>
            <person name="Labrenz M."/>
            <person name="Spormann A.M."/>
            <person name="Op den Camp H."/>
            <person name="Overmann J."/>
            <person name="Amann R."/>
            <person name="Jetten M.S.M."/>
            <person name="Mascher T."/>
            <person name="Medema M.H."/>
            <person name="Devos D.P."/>
            <person name="Kaster A.-K."/>
            <person name="Ovreas L."/>
            <person name="Rohde M."/>
            <person name="Galperin M.Y."/>
            <person name="Jogler C."/>
        </authorList>
    </citation>
    <scope>NUCLEOTIDE SEQUENCE [LARGE SCALE GENOMIC DNA]</scope>
    <source>
        <strain evidence="2 3">K22_7</strain>
    </source>
</reference>
<dbReference type="Gene3D" id="2.115.10.20">
    <property type="entry name" value="Glycosyl hydrolase domain, family 43"/>
    <property type="match status" value="1"/>
</dbReference>
<name>A0A517NE77_9BACT</name>
<dbReference type="RefSeq" id="WP_218933331.1">
    <property type="nucleotide sequence ID" value="NZ_CP036525.1"/>
</dbReference>
<protein>
    <recommendedName>
        <fullName evidence="4">DUF4185 domain-containing protein</fullName>
    </recommendedName>
</protein>
<proteinExistence type="predicted"/>
<evidence type="ECO:0000313" key="2">
    <source>
        <dbReference type="EMBL" id="QDT05437.1"/>
    </source>
</evidence>
<dbReference type="AlphaFoldDB" id="A0A517NE77"/>
<accession>A0A517NE77</accession>